<comment type="caution">
    <text evidence="6">The sequence shown here is derived from an EMBL/GenBank/DDBJ whole genome shotgun (WGS) entry which is preliminary data.</text>
</comment>
<dbReference type="SMART" id="SM00872">
    <property type="entry name" value="Alpha-mann_mid"/>
    <property type="match status" value="1"/>
</dbReference>
<dbReference type="InterPro" id="IPR037094">
    <property type="entry name" value="Glyco_hydro_38_cen_sf"/>
</dbReference>
<evidence type="ECO:0000313" key="6">
    <source>
        <dbReference type="EMBL" id="GAA4827052.1"/>
    </source>
</evidence>
<dbReference type="InterPro" id="IPR027291">
    <property type="entry name" value="Glyco_hydro_38_N_sf"/>
</dbReference>
<evidence type="ECO:0000313" key="7">
    <source>
        <dbReference type="Proteomes" id="UP001500298"/>
    </source>
</evidence>
<dbReference type="Gene3D" id="2.70.98.30">
    <property type="entry name" value="Golgi alpha-mannosidase II, domain 4"/>
    <property type="match status" value="1"/>
</dbReference>
<name>A0ABP9D5Y3_9BACT</name>
<dbReference type="EMBL" id="BAABJX010000017">
    <property type="protein sequence ID" value="GAA4827052.1"/>
    <property type="molecule type" value="Genomic_DNA"/>
</dbReference>
<gene>
    <name evidence="6" type="primary">mngB</name>
    <name evidence="6" type="ORF">GCM10023331_09790</name>
</gene>
<dbReference type="Pfam" id="PF17677">
    <property type="entry name" value="Glyco_hydro38C2"/>
    <property type="match status" value="1"/>
</dbReference>
<organism evidence="6 7">
    <name type="scientific">Algivirga pacifica</name>
    <dbReference type="NCBI Taxonomy" id="1162670"/>
    <lineage>
        <taxon>Bacteria</taxon>
        <taxon>Pseudomonadati</taxon>
        <taxon>Bacteroidota</taxon>
        <taxon>Cytophagia</taxon>
        <taxon>Cytophagales</taxon>
        <taxon>Flammeovirgaceae</taxon>
        <taxon>Algivirga</taxon>
    </lineage>
</organism>
<dbReference type="Pfam" id="PF07748">
    <property type="entry name" value="Glyco_hydro_38C"/>
    <property type="match status" value="1"/>
</dbReference>
<dbReference type="PANTHER" id="PTHR46017:SF2">
    <property type="entry name" value="MANNOSYLGLYCERATE HYDROLASE"/>
    <property type="match status" value="1"/>
</dbReference>
<evidence type="ECO:0000259" key="5">
    <source>
        <dbReference type="SMART" id="SM00872"/>
    </source>
</evidence>
<dbReference type="Pfam" id="PF09261">
    <property type="entry name" value="Alpha-mann_mid"/>
    <property type="match status" value="1"/>
</dbReference>
<evidence type="ECO:0000256" key="2">
    <source>
        <dbReference type="ARBA" id="ARBA00022723"/>
    </source>
</evidence>
<comment type="similarity">
    <text evidence="1">Belongs to the glycosyl hydrolase 38 family.</text>
</comment>
<dbReference type="InterPro" id="IPR011682">
    <property type="entry name" value="Glyco_hydro_38_C"/>
</dbReference>
<dbReference type="InterPro" id="IPR011330">
    <property type="entry name" value="Glyco_hydro/deAcase_b/a-brl"/>
</dbReference>
<dbReference type="RefSeq" id="WP_345369687.1">
    <property type="nucleotide sequence ID" value="NZ_BAABJX010000017.1"/>
</dbReference>
<dbReference type="SUPFAM" id="SSF88713">
    <property type="entry name" value="Glycoside hydrolase/deacetylase"/>
    <property type="match status" value="1"/>
</dbReference>
<keyword evidence="2" id="KW-0479">Metal-binding</keyword>
<dbReference type="Gene3D" id="1.20.1270.50">
    <property type="entry name" value="Glycoside hydrolase family 38, central domain"/>
    <property type="match status" value="1"/>
</dbReference>
<dbReference type="InterPro" id="IPR011013">
    <property type="entry name" value="Gal_mutarotase_sf_dom"/>
</dbReference>
<evidence type="ECO:0000256" key="1">
    <source>
        <dbReference type="ARBA" id="ARBA00009792"/>
    </source>
</evidence>
<keyword evidence="7" id="KW-1185">Reference proteome</keyword>
<evidence type="ECO:0000256" key="3">
    <source>
        <dbReference type="ARBA" id="ARBA00022801"/>
    </source>
</evidence>
<dbReference type="InterPro" id="IPR041147">
    <property type="entry name" value="GH38_C"/>
</dbReference>
<dbReference type="Pfam" id="PF01074">
    <property type="entry name" value="Glyco_hydro_38N"/>
    <property type="match status" value="1"/>
</dbReference>
<keyword evidence="4" id="KW-0326">Glycosidase</keyword>
<dbReference type="PANTHER" id="PTHR46017">
    <property type="entry name" value="ALPHA-MANNOSIDASE 2C1"/>
    <property type="match status" value="1"/>
</dbReference>
<reference evidence="7" key="1">
    <citation type="journal article" date="2019" name="Int. J. Syst. Evol. Microbiol.">
        <title>The Global Catalogue of Microorganisms (GCM) 10K type strain sequencing project: providing services to taxonomists for standard genome sequencing and annotation.</title>
        <authorList>
            <consortium name="The Broad Institute Genomics Platform"/>
            <consortium name="The Broad Institute Genome Sequencing Center for Infectious Disease"/>
            <person name="Wu L."/>
            <person name="Ma J."/>
        </authorList>
    </citation>
    <scope>NUCLEOTIDE SEQUENCE [LARGE SCALE GENOMIC DNA]</scope>
    <source>
        <strain evidence="7">JCM 18326</strain>
    </source>
</reference>
<protein>
    <submittedName>
        <fullName evidence="6">Mannosylglycerate hydrolase</fullName>
    </submittedName>
</protein>
<proteinExistence type="inferred from homology"/>
<sequence>MNNTYHLISNTHWDREWRFPFQRNRQMLTDMMDAVLEILENNPDYSAYHLDSQSIVLKDYLEVKPQNKERITKLVQDNRLLIGPWYILPDQFQVGGENHVRNLLLGHQVCAEHGGVSKIGYSPFSWGQISQLPQLYKEFNIDLIMFYRGVNALESPKSEFLWEGADGTRMVSSRFSTMPRYNFYFYIYRNVVHNEDPWNVEYKWSKGGTPFHFADQQQQEEDFFIVAPLDEYHEENIEPWVNRLREEQDDDFTTPHKIWMEGHDSSGPNAKTARIVKDIKEKMGLDVRHSTLLDYAQSIAESVKEDELSLVTGERRSAQANHRSGNMYGYTTSARMYLKQVNFEAERWAQFYAEPFNIFSGLEGRDIRDQYMEMAWEKILQNAAHDSIGGCSLDAIHEDMMHRYKEVIEISKGVFERAMKYSVVKLLNTDRFIDPSEEQLNDKVFLTAVNPNNSERSEIVEAYLDIPKEFDQGYFEIVDVEGNIMPFQLIERKEAQHVLEQMTNRPMYFDMVRYKTYVQLKDLPKFGMKTFRIRPIKDVIKKVTAMTKFEQGRMYLENDYLKVGFNENGTIDVFHKATETTYKELGYLYDEGEAGHAWTNVPTDPIITTLNAKPRIVIQEDGSLSSTIRVEHQLELHKTLKDRKEGNNEKVIIPVHLLITLKADSEQVDFRIKLDNQAESHRLRVMFPTELSGATHSYGEGQFDVVERTLDRPDTSDWVEQPMYDFPMHQFVDVTDGDKGCAVLVDGLKEYEVLADEKKTLAITLIRAFEFIINPAAEQDYTHEKGAQCLGKQEFRFAFYPHKGNWEEGKVYSQALNFNNAIRLIQTGQLNGEGGPEVKLLDIENEQVVFSALKKTASAPDDSKQAVLRVYNPTTTPQTTKVSMKAKIQAVTLTSLEELEKETLEVNDNSFTITLEPKKIGTVKLQFS</sequence>
<dbReference type="InterPro" id="IPR028995">
    <property type="entry name" value="Glyco_hydro_57/38_cen_sf"/>
</dbReference>
<dbReference type="InterPro" id="IPR015341">
    <property type="entry name" value="Glyco_hydro_38_cen"/>
</dbReference>
<dbReference type="Gene3D" id="3.20.110.10">
    <property type="entry name" value="Glycoside hydrolase 38, N terminal domain"/>
    <property type="match status" value="1"/>
</dbReference>
<dbReference type="GO" id="GO:0016787">
    <property type="term" value="F:hydrolase activity"/>
    <property type="evidence" value="ECO:0007669"/>
    <property type="project" value="UniProtKB-KW"/>
</dbReference>
<dbReference type="InterPro" id="IPR000602">
    <property type="entry name" value="Glyco_hydro_38_N"/>
</dbReference>
<dbReference type="Proteomes" id="UP001500298">
    <property type="component" value="Unassembled WGS sequence"/>
</dbReference>
<evidence type="ECO:0000256" key="4">
    <source>
        <dbReference type="ARBA" id="ARBA00023295"/>
    </source>
</evidence>
<keyword evidence="3 6" id="KW-0378">Hydrolase</keyword>
<dbReference type="SUPFAM" id="SSF74650">
    <property type="entry name" value="Galactose mutarotase-like"/>
    <property type="match status" value="1"/>
</dbReference>
<dbReference type="SUPFAM" id="SSF88688">
    <property type="entry name" value="Families 57/38 glycoside transferase middle domain"/>
    <property type="match status" value="1"/>
</dbReference>
<feature type="domain" description="Glycoside hydrolase family 38 central" evidence="5">
    <location>
        <begin position="331"/>
        <end position="404"/>
    </location>
</feature>
<accession>A0ABP9D5Y3</accession>